<dbReference type="Pfam" id="PF01739">
    <property type="entry name" value="CheR"/>
    <property type="match status" value="1"/>
</dbReference>
<name>A0ABW0JY14_9GAMM</name>
<dbReference type="PRINTS" id="PR00996">
    <property type="entry name" value="CHERMTFRASE"/>
</dbReference>
<dbReference type="GO" id="GO:0008168">
    <property type="term" value="F:methyltransferase activity"/>
    <property type="evidence" value="ECO:0007669"/>
    <property type="project" value="UniProtKB-KW"/>
</dbReference>
<dbReference type="InterPro" id="IPR029063">
    <property type="entry name" value="SAM-dependent_MTases_sf"/>
</dbReference>
<evidence type="ECO:0000259" key="1">
    <source>
        <dbReference type="PROSITE" id="PS50123"/>
    </source>
</evidence>
<dbReference type="Pfam" id="PF03705">
    <property type="entry name" value="CheR_N"/>
    <property type="match status" value="1"/>
</dbReference>
<keyword evidence="2" id="KW-0808">Transferase</keyword>
<comment type="caution">
    <text evidence="2">The sequence shown here is derived from an EMBL/GenBank/DDBJ whole genome shotgun (WGS) entry which is preliminary data.</text>
</comment>
<dbReference type="PANTHER" id="PTHR24422">
    <property type="entry name" value="CHEMOTAXIS PROTEIN METHYLTRANSFERASE"/>
    <property type="match status" value="1"/>
</dbReference>
<dbReference type="InterPro" id="IPR022642">
    <property type="entry name" value="CheR_C"/>
</dbReference>
<accession>A0ABW0JY14</accession>
<evidence type="ECO:0000313" key="3">
    <source>
        <dbReference type="Proteomes" id="UP001596018"/>
    </source>
</evidence>
<protein>
    <submittedName>
        <fullName evidence="2">CheR family methyltransferase</fullName>
    </submittedName>
</protein>
<dbReference type="RefSeq" id="WP_056085377.1">
    <property type="nucleotide sequence ID" value="NZ_JALBWS010000013.1"/>
</dbReference>
<keyword evidence="3" id="KW-1185">Reference proteome</keyword>
<gene>
    <name evidence="2" type="ORF">ACFPK0_12375</name>
</gene>
<reference evidence="3" key="1">
    <citation type="journal article" date="2019" name="Int. J. Syst. Evol. Microbiol.">
        <title>The Global Catalogue of Microorganisms (GCM) 10K type strain sequencing project: providing services to taxonomists for standard genome sequencing and annotation.</title>
        <authorList>
            <consortium name="The Broad Institute Genomics Platform"/>
            <consortium name="The Broad Institute Genome Sequencing Center for Infectious Disease"/>
            <person name="Wu L."/>
            <person name="Ma J."/>
        </authorList>
    </citation>
    <scope>NUCLEOTIDE SEQUENCE [LARGE SCALE GENOMIC DNA]</scope>
    <source>
        <strain evidence="3">KACC 12822</strain>
    </source>
</reference>
<dbReference type="SUPFAM" id="SSF53335">
    <property type="entry name" value="S-adenosyl-L-methionine-dependent methyltransferases"/>
    <property type="match status" value="1"/>
</dbReference>
<dbReference type="SMART" id="SM00138">
    <property type="entry name" value="MeTrc"/>
    <property type="match status" value="1"/>
</dbReference>
<feature type="domain" description="CheR-type methyltransferase" evidence="1">
    <location>
        <begin position="8"/>
        <end position="282"/>
    </location>
</feature>
<sequence>MNPVALNLSGIDPELDDIELNLFVSAMRQRHGYDFAQYAPASLKRRVYQLVEQHHTTNISTLTGRLLHDPTFLPQVLEGLSVPVSDMFRDPPVFRALREQVLPALSVHPRITIWQAGCARGQEIYSLAILLEEAGLYDRCQIYATDFNDAALRQAREGIYPAREAQAWSRNYQAAGGTCSLADYYSARYDFIKLDQRLRRNVVFADHNLVTDAVFCEAQLVLCRNVLIYFSNPLQNRVLAMFRDSLLPGGFLCLGLRENLALAPAARDFEALDSSLRLFRRCPEPVHDHEGG</sequence>
<dbReference type="EMBL" id="JBHSMM010000002">
    <property type="protein sequence ID" value="MFC5440814.1"/>
    <property type="molecule type" value="Genomic_DNA"/>
</dbReference>
<dbReference type="InterPro" id="IPR000780">
    <property type="entry name" value="CheR_MeTrfase"/>
</dbReference>
<organism evidence="2 3">
    <name type="scientific">Rhodanobacter ginsenosidimutans</name>
    <dbReference type="NCBI Taxonomy" id="490571"/>
    <lineage>
        <taxon>Bacteria</taxon>
        <taxon>Pseudomonadati</taxon>
        <taxon>Pseudomonadota</taxon>
        <taxon>Gammaproteobacteria</taxon>
        <taxon>Lysobacterales</taxon>
        <taxon>Rhodanobacteraceae</taxon>
        <taxon>Rhodanobacter</taxon>
    </lineage>
</organism>
<dbReference type="PANTHER" id="PTHR24422:SF8">
    <property type="entry name" value="CHEMOTAXIS PROTEIN"/>
    <property type="match status" value="1"/>
</dbReference>
<dbReference type="Gene3D" id="3.40.50.150">
    <property type="entry name" value="Vaccinia Virus protein VP39"/>
    <property type="match status" value="1"/>
</dbReference>
<dbReference type="Proteomes" id="UP001596018">
    <property type="component" value="Unassembled WGS sequence"/>
</dbReference>
<dbReference type="PROSITE" id="PS50123">
    <property type="entry name" value="CHER"/>
    <property type="match status" value="1"/>
</dbReference>
<dbReference type="SUPFAM" id="SSF47757">
    <property type="entry name" value="Chemotaxis receptor methyltransferase CheR, N-terminal domain"/>
    <property type="match status" value="1"/>
</dbReference>
<evidence type="ECO:0000313" key="2">
    <source>
        <dbReference type="EMBL" id="MFC5440814.1"/>
    </source>
</evidence>
<proteinExistence type="predicted"/>
<dbReference type="GO" id="GO:0032259">
    <property type="term" value="P:methylation"/>
    <property type="evidence" value="ECO:0007669"/>
    <property type="project" value="UniProtKB-KW"/>
</dbReference>
<keyword evidence="2" id="KW-0489">Methyltransferase</keyword>
<dbReference type="InterPro" id="IPR022641">
    <property type="entry name" value="CheR_N"/>
</dbReference>
<dbReference type="InterPro" id="IPR050903">
    <property type="entry name" value="Bact_Chemotaxis_MeTrfase"/>
</dbReference>